<protein>
    <submittedName>
        <fullName evidence="1">Uncharacterized protein</fullName>
    </submittedName>
</protein>
<sequence>MSDANWDSKGDRHAVQAFPIERDAVALTEPCWLADKQWTLSVEKATLLVVPLSVRAHCKFSFWI</sequence>
<evidence type="ECO:0000313" key="1">
    <source>
        <dbReference type="EMBL" id="TWT66445.1"/>
    </source>
</evidence>
<dbReference type="Proteomes" id="UP000318053">
    <property type="component" value="Unassembled WGS sequence"/>
</dbReference>
<gene>
    <name evidence="1" type="ORF">CA85_25400</name>
</gene>
<proteinExistence type="predicted"/>
<keyword evidence="2" id="KW-1185">Reference proteome</keyword>
<reference evidence="1 2" key="1">
    <citation type="submission" date="2019-02" db="EMBL/GenBank/DDBJ databases">
        <title>Deep-cultivation of Planctomycetes and their phenomic and genomic characterization uncovers novel biology.</title>
        <authorList>
            <person name="Wiegand S."/>
            <person name="Jogler M."/>
            <person name="Boedeker C."/>
            <person name="Pinto D."/>
            <person name="Vollmers J."/>
            <person name="Rivas-Marin E."/>
            <person name="Kohn T."/>
            <person name="Peeters S.H."/>
            <person name="Heuer A."/>
            <person name="Rast P."/>
            <person name="Oberbeckmann S."/>
            <person name="Bunk B."/>
            <person name="Jeske O."/>
            <person name="Meyerdierks A."/>
            <person name="Storesund J.E."/>
            <person name="Kallscheuer N."/>
            <person name="Luecker S."/>
            <person name="Lage O.M."/>
            <person name="Pohl T."/>
            <person name="Merkel B.J."/>
            <person name="Hornburger P."/>
            <person name="Mueller R.-W."/>
            <person name="Bruemmer F."/>
            <person name="Labrenz M."/>
            <person name="Spormann A.M."/>
            <person name="Op Den Camp H."/>
            <person name="Overmann J."/>
            <person name="Amann R."/>
            <person name="Jetten M.S.M."/>
            <person name="Mascher T."/>
            <person name="Medema M.H."/>
            <person name="Devos D.P."/>
            <person name="Kaster A.-K."/>
            <person name="Ovreas L."/>
            <person name="Rohde M."/>
            <person name="Galperin M.Y."/>
            <person name="Jogler C."/>
        </authorList>
    </citation>
    <scope>NUCLEOTIDE SEQUENCE [LARGE SCALE GENOMIC DNA]</scope>
    <source>
        <strain evidence="1 2">CA85</strain>
    </source>
</reference>
<dbReference type="EMBL" id="SJPK01000005">
    <property type="protein sequence ID" value="TWT66445.1"/>
    <property type="molecule type" value="Genomic_DNA"/>
</dbReference>
<organism evidence="1 2">
    <name type="scientific">Allorhodopirellula solitaria</name>
    <dbReference type="NCBI Taxonomy" id="2527987"/>
    <lineage>
        <taxon>Bacteria</taxon>
        <taxon>Pseudomonadati</taxon>
        <taxon>Planctomycetota</taxon>
        <taxon>Planctomycetia</taxon>
        <taxon>Pirellulales</taxon>
        <taxon>Pirellulaceae</taxon>
        <taxon>Allorhodopirellula</taxon>
    </lineage>
</organism>
<evidence type="ECO:0000313" key="2">
    <source>
        <dbReference type="Proteomes" id="UP000318053"/>
    </source>
</evidence>
<comment type="caution">
    <text evidence="1">The sequence shown here is derived from an EMBL/GenBank/DDBJ whole genome shotgun (WGS) entry which is preliminary data.</text>
</comment>
<accession>A0A5C5XX20</accession>
<dbReference type="AlphaFoldDB" id="A0A5C5XX20"/>
<name>A0A5C5XX20_9BACT</name>